<reference evidence="1 2" key="1">
    <citation type="journal article" date="2019" name="Anaerobe">
        <title>Detection of Robinsoniella peoriensis in multiple bone samples of a trauma patient.</title>
        <authorList>
            <person name="Schrottner P."/>
            <person name="Hartwich K."/>
            <person name="Bunk B."/>
            <person name="Schober I."/>
            <person name="Helbig S."/>
            <person name="Rudolph W.W."/>
            <person name="Gunzer F."/>
        </authorList>
    </citation>
    <scope>NUCLEOTIDE SEQUENCE [LARGE SCALE GENOMIC DNA]</scope>
    <source>
        <strain evidence="1 2">DSM 106044</strain>
    </source>
</reference>
<sequence length="89" mass="10318">MCDTFQVWVNDQKADFPDQVIKEVEVTNLLEEGENELRVIVNSNLYNQLLEEGVVWKGNAIPYTEKKYGIYETEEKPACLVSPQISFLY</sequence>
<dbReference type="Proteomes" id="UP000306509">
    <property type="component" value="Unassembled WGS sequence"/>
</dbReference>
<dbReference type="STRING" id="180332.GCA_000797495_01595"/>
<dbReference type="EMBL" id="QGQD01000068">
    <property type="protein sequence ID" value="TLC99591.1"/>
    <property type="molecule type" value="Genomic_DNA"/>
</dbReference>
<name>A0A4U8Q458_9FIRM</name>
<accession>A0A4U8Q458</accession>
<gene>
    <name evidence="1" type="ORF">DSM106044_03542</name>
</gene>
<dbReference type="AlphaFoldDB" id="A0A4U8Q458"/>
<dbReference type="RefSeq" id="WP_070042207.1">
    <property type="nucleotide sequence ID" value="NZ_CABMJZ010000106.1"/>
</dbReference>
<proteinExistence type="predicted"/>
<comment type="caution">
    <text evidence="1">The sequence shown here is derived from an EMBL/GenBank/DDBJ whole genome shotgun (WGS) entry which is preliminary data.</text>
</comment>
<organism evidence="1 2">
    <name type="scientific">Robinsoniella peoriensis</name>
    <dbReference type="NCBI Taxonomy" id="180332"/>
    <lineage>
        <taxon>Bacteria</taxon>
        <taxon>Bacillati</taxon>
        <taxon>Bacillota</taxon>
        <taxon>Clostridia</taxon>
        <taxon>Lachnospirales</taxon>
        <taxon>Lachnospiraceae</taxon>
        <taxon>Robinsoniella</taxon>
    </lineage>
</organism>
<dbReference type="OrthoDB" id="2009917at2"/>
<dbReference type="SUPFAM" id="SSF49785">
    <property type="entry name" value="Galactose-binding domain-like"/>
    <property type="match status" value="1"/>
</dbReference>
<protein>
    <submittedName>
        <fullName evidence="1">Uncharacterized protein</fullName>
    </submittedName>
</protein>
<keyword evidence="2" id="KW-1185">Reference proteome</keyword>
<dbReference type="Gene3D" id="2.60.120.260">
    <property type="entry name" value="Galactose-binding domain-like"/>
    <property type="match status" value="1"/>
</dbReference>
<evidence type="ECO:0000313" key="2">
    <source>
        <dbReference type="Proteomes" id="UP000306509"/>
    </source>
</evidence>
<evidence type="ECO:0000313" key="1">
    <source>
        <dbReference type="EMBL" id="TLC99591.1"/>
    </source>
</evidence>
<dbReference type="InterPro" id="IPR008979">
    <property type="entry name" value="Galactose-bd-like_sf"/>
</dbReference>